<reference evidence="2 3" key="1">
    <citation type="journal article" date="2014" name="Genome Biol. Evol.">
        <title>Comparative genomics and transcriptomics analyses reveal divergent lifestyle features of nematode endoparasitic fungus Hirsutella minnesotensis.</title>
        <authorList>
            <person name="Lai Y."/>
            <person name="Liu K."/>
            <person name="Zhang X."/>
            <person name="Zhang X."/>
            <person name="Li K."/>
            <person name="Wang N."/>
            <person name="Shu C."/>
            <person name="Wu Y."/>
            <person name="Wang C."/>
            <person name="Bushley K.E."/>
            <person name="Xiang M."/>
            <person name="Liu X."/>
        </authorList>
    </citation>
    <scope>NUCLEOTIDE SEQUENCE [LARGE SCALE GENOMIC DNA]</scope>
    <source>
        <strain evidence="2 3">3608</strain>
    </source>
</reference>
<evidence type="ECO:0000313" key="2">
    <source>
        <dbReference type="EMBL" id="KJZ68414.1"/>
    </source>
</evidence>
<accession>A0A0F8A0C5</accession>
<evidence type="ECO:0008006" key="4">
    <source>
        <dbReference type="Google" id="ProtNLM"/>
    </source>
</evidence>
<dbReference type="AlphaFoldDB" id="A0A0F8A0C5"/>
<gene>
    <name evidence="2" type="ORF">HIM_12191</name>
</gene>
<organism evidence="2 3">
    <name type="scientific">Hirsutella minnesotensis 3608</name>
    <dbReference type="NCBI Taxonomy" id="1043627"/>
    <lineage>
        <taxon>Eukaryota</taxon>
        <taxon>Fungi</taxon>
        <taxon>Dikarya</taxon>
        <taxon>Ascomycota</taxon>
        <taxon>Pezizomycotina</taxon>
        <taxon>Sordariomycetes</taxon>
        <taxon>Hypocreomycetidae</taxon>
        <taxon>Hypocreales</taxon>
        <taxon>Ophiocordycipitaceae</taxon>
        <taxon>Hirsutella</taxon>
    </lineage>
</organism>
<keyword evidence="3" id="KW-1185">Reference proteome</keyword>
<evidence type="ECO:0000313" key="3">
    <source>
        <dbReference type="Proteomes" id="UP000054481"/>
    </source>
</evidence>
<sequence length="242" mass="25392">MSDPGGRGGRGRGGRGRGYGGGDRGRGGYRGDAGGRGAGFRGRRGGGRPRDTTTELVFSVNGSFPAPDPAVQDLENLVVKAQATLAGGLAAQIAKVTIKGPAMEARSTDIFPIRPAFGSGGKPSVLYKYNVEFIQVGAEAEPDRPDQPGKPSKSSRPAGKEVKGRKLYMAMRELLSTLTAADQSLVLATEYKSQLISLQKLKLAEYPVKVRLPVESGVDKVEILEAAIHGPPRGGRGPLILT</sequence>
<dbReference type="Proteomes" id="UP000054481">
    <property type="component" value="Unassembled WGS sequence"/>
</dbReference>
<feature type="region of interest" description="Disordered" evidence="1">
    <location>
        <begin position="1"/>
        <end position="54"/>
    </location>
</feature>
<feature type="region of interest" description="Disordered" evidence="1">
    <location>
        <begin position="139"/>
        <end position="162"/>
    </location>
</feature>
<dbReference type="EMBL" id="KQ030900">
    <property type="protein sequence ID" value="KJZ68414.1"/>
    <property type="molecule type" value="Genomic_DNA"/>
</dbReference>
<feature type="compositionally biased region" description="Gly residues" evidence="1">
    <location>
        <begin position="16"/>
        <end position="40"/>
    </location>
</feature>
<name>A0A0F8A0C5_9HYPO</name>
<protein>
    <recommendedName>
        <fullName evidence="4">Protein argonaute N-terminal domain-containing protein</fullName>
    </recommendedName>
</protein>
<evidence type="ECO:0000256" key="1">
    <source>
        <dbReference type="SAM" id="MobiDB-lite"/>
    </source>
</evidence>
<proteinExistence type="predicted"/>